<sequence length="421" mass="48135">MEIKSISTGAIHIHGTATQTAKHTIYDEVNYVKLSQIISVKELGSVDLSKWDWMWTNGKLLRRRRKSAHRTIRTVKIYPDRQSKFAAITYEGEDAHEAWEEDLQRFLRVSGPDSLQLFGINKWKVPMLIFHNEVIPLAHFFTDSLWMNVYIAYLKVKKRCYPRQLWMDMSGVICDGPIGPAVSSWNLDLDESIVRAVPSSLDMLKESSAFSASLNQRVLQSGHKKWRIDTFIAQEEVSLTAVFDDSAELWKGWLSQSPHVFATFETVACQGSFFAVNPPQDEFVDSVDHCDTDSDEDSVGFCDEKEETAPIYLFLYPPPMTILELIPWMGGRTHFWSLDETGQSKMSKEECEQRGLPSLFAATLYSRGSVELCSWPAHIYVALRDWQVARGFDPNTADWARHMGYPDFEITRGKRAARGNQ</sequence>
<protein>
    <submittedName>
        <fullName evidence="1">Uncharacterized protein</fullName>
    </submittedName>
</protein>
<comment type="caution">
    <text evidence="1">The sequence shown here is derived from an EMBL/GenBank/DDBJ whole genome shotgun (WGS) entry which is preliminary data.</text>
</comment>
<evidence type="ECO:0000313" key="2">
    <source>
        <dbReference type="Proteomes" id="UP000054988"/>
    </source>
</evidence>
<reference evidence="1 2" key="1">
    <citation type="submission" date="2015-12" db="EMBL/GenBank/DDBJ databases">
        <title>Draft genome sequence of Moniliophthora roreri, the causal agent of frosty pod rot of cacao.</title>
        <authorList>
            <person name="Aime M.C."/>
            <person name="Diaz-Valderrama J.R."/>
            <person name="Kijpornyongpan T."/>
            <person name="Phillips-Mora W."/>
        </authorList>
    </citation>
    <scope>NUCLEOTIDE SEQUENCE [LARGE SCALE GENOMIC DNA]</scope>
    <source>
        <strain evidence="1 2">MCA 2952</strain>
    </source>
</reference>
<name>A0A0W0FW01_MONRR</name>
<organism evidence="1 2">
    <name type="scientific">Moniliophthora roreri</name>
    <name type="common">Frosty pod rot fungus</name>
    <name type="synonym">Monilia roreri</name>
    <dbReference type="NCBI Taxonomy" id="221103"/>
    <lineage>
        <taxon>Eukaryota</taxon>
        <taxon>Fungi</taxon>
        <taxon>Dikarya</taxon>
        <taxon>Basidiomycota</taxon>
        <taxon>Agaricomycotina</taxon>
        <taxon>Agaricomycetes</taxon>
        <taxon>Agaricomycetidae</taxon>
        <taxon>Agaricales</taxon>
        <taxon>Marasmiineae</taxon>
        <taxon>Marasmiaceae</taxon>
        <taxon>Moniliophthora</taxon>
    </lineage>
</organism>
<evidence type="ECO:0000313" key="1">
    <source>
        <dbReference type="EMBL" id="KTB40583.1"/>
    </source>
</evidence>
<dbReference type="AlphaFoldDB" id="A0A0W0FW01"/>
<gene>
    <name evidence="1" type="ORF">WG66_6831</name>
</gene>
<dbReference type="Proteomes" id="UP000054988">
    <property type="component" value="Unassembled WGS sequence"/>
</dbReference>
<proteinExistence type="predicted"/>
<accession>A0A0W0FW01</accession>
<dbReference type="EMBL" id="LATX01001568">
    <property type="protein sequence ID" value="KTB40583.1"/>
    <property type="molecule type" value="Genomic_DNA"/>
</dbReference>